<dbReference type="InterPro" id="IPR018958">
    <property type="entry name" value="Knr4/Smi1-like_dom"/>
</dbReference>
<reference evidence="2 3" key="1">
    <citation type="submission" date="2020-11" db="EMBL/GenBank/DDBJ databases">
        <title>Taxonomic evaluation of the Bacillus sporothermodurans group of bacteria based on whole genome sequences.</title>
        <authorList>
            <person name="Fiedler G."/>
            <person name="Herbstmann A.-D."/>
            <person name="Doll E."/>
            <person name="Wenning M."/>
            <person name="Brinks E."/>
            <person name="Kabisch J."/>
            <person name="Breitenwieser F."/>
            <person name="Lappann M."/>
            <person name="Boehnlein C."/>
            <person name="Franz C."/>
        </authorList>
    </citation>
    <scope>NUCLEOTIDE SEQUENCE [LARGE SCALE GENOMIC DNA]</scope>
    <source>
        <strain evidence="2 3">JCM 19841</strain>
    </source>
</reference>
<keyword evidence="3" id="KW-1185">Reference proteome</keyword>
<dbReference type="Proteomes" id="UP000595691">
    <property type="component" value="Chromosome"/>
</dbReference>
<sequence>MQNIRKLISSRKPGVSEDCILRTEEKLGAKFPIRYRELVKLINNAEVDNWIFYPIKDENRIEKTFDDIVRANTDINNESSNNYIAFAEDGTGDQLCFKIKDEKMLEYIYFWDHENSSVEIIAKNLEEFIINLLKGDF</sequence>
<evidence type="ECO:0000259" key="1">
    <source>
        <dbReference type="SMART" id="SM00860"/>
    </source>
</evidence>
<feature type="domain" description="Knr4/Smi1-like" evidence="1">
    <location>
        <begin position="14"/>
        <end position="131"/>
    </location>
</feature>
<dbReference type="Gene3D" id="3.40.1580.10">
    <property type="entry name" value="SMI1/KNR4-like"/>
    <property type="match status" value="1"/>
</dbReference>
<proteinExistence type="predicted"/>
<gene>
    <name evidence="2" type="ORF">I5776_05820</name>
</gene>
<protein>
    <submittedName>
        <fullName evidence="2">SMI1/KNR4 family protein</fullName>
    </submittedName>
</protein>
<evidence type="ECO:0000313" key="2">
    <source>
        <dbReference type="EMBL" id="QQZ10448.1"/>
    </source>
</evidence>
<organism evidence="2 3">
    <name type="scientific">Heyndrickxia vini</name>
    <dbReference type="NCBI Taxonomy" id="1476025"/>
    <lineage>
        <taxon>Bacteria</taxon>
        <taxon>Bacillati</taxon>
        <taxon>Bacillota</taxon>
        <taxon>Bacilli</taxon>
        <taxon>Bacillales</taxon>
        <taxon>Bacillaceae</taxon>
        <taxon>Heyndrickxia</taxon>
    </lineage>
</organism>
<dbReference type="InterPro" id="IPR037883">
    <property type="entry name" value="Knr4/Smi1-like_sf"/>
</dbReference>
<evidence type="ECO:0000313" key="3">
    <source>
        <dbReference type="Proteomes" id="UP000595691"/>
    </source>
</evidence>
<dbReference type="RefSeq" id="WP_202779410.1">
    <property type="nucleotide sequence ID" value="NZ_CP065425.1"/>
</dbReference>
<dbReference type="SUPFAM" id="SSF160631">
    <property type="entry name" value="SMI1/KNR4-like"/>
    <property type="match status" value="1"/>
</dbReference>
<accession>A0ABX7E407</accession>
<dbReference type="Pfam" id="PF14568">
    <property type="entry name" value="SUKH_6"/>
    <property type="match status" value="1"/>
</dbReference>
<name>A0ABX7E407_9BACI</name>
<dbReference type="EMBL" id="CP065425">
    <property type="protein sequence ID" value="QQZ10448.1"/>
    <property type="molecule type" value="Genomic_DNA"/>
</dbReference>
<dbReference type="SMART" id="SM00860">
    <property type="entry name" value="SMI1_KNR4"/>
    <property type="match status" value="1"/>
</dbReference>